<dbReference type="EMBL" id="AAFI02000047">
    <property type="protein sequence ID" value="EAL66285.1"/>
    <property type="molecule type" value="Genomic_DNA"/>
</dbReference>
<accession>Q54SP0</accession>
<gene>
    <name evidence="1" type="ORF">DDB_G0282327</name>
</gene>
<dbReference type="GeneID" id="8623520"/>
<sequence length="59" mass="6669">MSVLKNITSLSTFSKSLNLKKQISVDFSNNNSLQSFNNYSRWSPNYTIIGYCCKNIIAA</sequence>
<organism evidence="1 2">
    <name type="scientific">Dictyostelium discoideum</name>
    <name type="common">Social amoeba</name>
    <dbReference type="NCBI Taxonomy" id="44689"/>
    <lineage>
        <taxon>Eukaryota</taxon>
        <taxon>Amoebozoa</taxon>
        <taxon>Evosea</taxon>
        <taxon>Eumycetozoa</taxon>
        <taxon>Dictyostelia</taxon>
        <taxon>Dictyosteliales</taxon>
        <taxon>Dictyosteliaceae</taxon>
        <taxon>Dictyostelium</taxon>
    </lineage>
</organism>
<dbReference type="AlphaFoldDB" id="Q54SP0"/>
<dbReference type="VEuPathDB" id="AmoebaDB:DDB_G0282327"/>
<dbReference type="InParanoid" id="Q54SP0"/>
<dbReference type="Proteomes" id="UP000002195">
    <property type="component" value="Unassembled WGS sequence"/>
</dbReference>
<comment type="caution">
    <text evidence="1">The sequence shown here is derived from an EMBL/GenBank/DDBJ whole genome shotgun (WGS) entry which is preliminary data.</text>
</comment>
<proteinExistence type="predicted"/>
<dbReference type="PaxDb" id="44689-DDB0252772"/>
<evidence type="ECO:0000313" key="2">
    <source>
        <dbReference type="Proteomes" id="UP000002195"/>
    </source>
</evidence>
<dbReference type="HOGENOM" id="CLU_2965687_0_0_1"/>
<protein>
    <submittedName>
        <fullName evidence="1">Uncharacterized protein</fullName>
    </submittedName>
</protein>
<reference evidence="1 2" key="1">
    <citation type="journal article" date="2005" name="Nature">
        <title>The genome of the social amoeba Dictyostelium discoideum.</title>
        <authorList>
            <consortium name="The Dictyostelium discoideum Sequencing Consortium"/>
            <person name="Eichinger L."/>
            <person name="Pachebat J.A."/>
            <person name="Glockner G."/>
            <person name="Rajandream M.A."/>
            <person name="Sucgang R."/>
            <person name="Berriman M."/>
            <person name="Song J."/>
            <person name="Olsen R."/>
            <person name="Szafranski K."/>
            <person name="Xu Q."/>
            <person name="Tunggal B."/>
            <person name="Kummerfeld S."/>
            <person name="Madera M."/>
            <person name="Konfortov B.A."/>
            <person name="Rivero F."/>
            <person name="Bankier A.T."/>
            <person name="Lehmann R."/>
            <person name="Hamlin N."/>
            <person name="Davies R."/>
            <person name="Gaudet P."/>
            <person name="Fey P."/>
            <person name="Pilcher K."/>
            <person name="Chen G."/>
            <person name="Saunders D."/>
            <person name="Sodergren E."/>
            <person name="Davis P."/>
            <person name="Kerhornou A."/>
            <person name="Nie X."/>
            <person name="Hall N."/>
            <person name="Anjard C."/>
            <person name="Hemphill L."/>
            <person name="Bason N."/>
            <person name="Farbrother P."/>
            <person name="Desany B."/>
            <person name="Just E."/>
            <person name="Morio T."/>
            <person name="Rost R."/>
            <person name="Churcher C."/>
            <person name="Cooper J."/>
            <person name="Haydock S."/>
            <person name="van Driessche N."/>
            <person name="Cronin A."/>
            <person name="Goodhead I."/>
            <person name="Muzny D."/>
            <person name="Mourier T."/>
            <person name="Pain A."/>
            <person name="Lu M."/>
            <person name="Harper D."/>
            <person name="Lindsay R."/>
            <person name="Hauser H."/>
            <person name="James K."/>
            <person name="Quiles M."/>
            <person name="Madan Babu M."/>
            <person name="Saito T."/>
            <person name="Buchrieser C."/>
            <person name="Wardroper A."/>
            <person name="Felder M."/>
            <person name="Thangavelu M."/>
            <person name="Johnson D."/>
            <person name="Knights A."/>
            <person name="Loulseged H."/>
            <person name="Mungall K."/>
            <person name="Oliver K."/>
            <person name="Price C."/>
            <person name="Quail M.A."/>
            <person name="Urushihara H."/>
            <person name="Hernandez J."/>
            <person name="Rabbinowitsch E."/>
            <person name="Steffen D."/>
            <person name="Sanders M."/>
            <person name="Ma J."/>
            <person name="Kohara Y."/>
            <person name="Sharp S."/>
            <person name="Simmonds M."/>
            <person name="Spiegler S."/>
            <person name="Tivey A."/>
            <person name="Sugano S."/>
            <person name="White B."/>
            <person name="Walker D."/>
            <person name="Woodward J."/>
            <person name="Winckler T."/>
            <person name="Tanaka Y."/>
            <person name="Shaulsky G."/>
            <person name="Schleicher M."/>
            <person name="Weinstock G."/>
            <person name="Rosenthal A."/>
            <person name="Cox E.C."/>
            <person name="Chisholm R.L."/>
            <person name="Gibbs R."/>
            <person name="Loomis W.F."/>
            <person name="Platzer M."/>
            <person name="Kay R.R."/>
            <person name="Williams J."/>
            <person name="Dear P.H."/>
            <person name="Noegel A.A."/>
            <person name="Barrell B."/>
            <person name="Kuspa A."/>
        </authorList>
    </citation>
    <scope>NUCLEOTIDE SEQUENCE [LARGE SCALE GENOMIC DNA]</scope>
    <source>
        <strain evidence="1 2">AX4</strain>
    </source>
</reference>
<dbReference type="KEGG" id="ddi:DDB_G0282327"/>
<dbReference type="RefSeq" id="XP_640261.1">
    <property type="nucleotide sequence ID" value="XM_635169.1"/>
</dbReference>
<evidence type="ECO:0000313" key="1">
    <source>
        <dbReference type="EMBL" id="EAL66285.1"/>
    </source>
</evidence>
<name>Q54SP0_DICDI</name>
<keyword evidence="2" id="KW-1185">Reference proteome</keyword>
<dbReference type="dictyBase" id="DDB_G0282327"/>
<dbReference type="STRING" id="44689.Q54SP0"/>